<keyword evidence="3" id="KW-1185">Reference proteome</keyword>
<feature type="compositionally biased region" description="Basic and acidic residues" evidence="1">
    <location>
        <begin position="55"/>
        <end position="73"/>
    </location>
</feature>
<comment type="caution">
    <text evidence="2">The sequence shown here is derived from an EMBL/GenBank/DDBJ whole genome shotgun (WGS) entry which is preliminary data.</text>
</comment>
<reference evidence="2" key="1">
    <citation type="journal article" date="2023" name="Science">
        <title>Genome structures resolve the early diversification of teleost fishes.</title>
        <authorList>
            <person name="Parey E."/>
            <person name="Louis A."/>
            <person name="Montfort J."/>
            <person name="Bouchez O."/>
            <person name="Roques C."/>
            <person name="Iampietro C."/>
            <person name="Lluch J."/>
            <person name="Castinel A."/>
            <person name="Donnadieu C."/>
            <person name="Desvignes T."/>
            <person name="Floi Bucao C."/>
            <person name="Jouanno E."/>
            <person name="Wen M."/>
            <person name="Mejri S."/>
            <person name="Dirks R."/>
            <person name="Jansen H."/>
            <person name="Henkel C."/>
            <person name="Chen W.J."/>
            <person name="Zahm M."/>
            <person name="Cabau C."/>
            <person name="Klopp C."/>
            <person name="Thompson A.W."/>
            <person name="Robinson-Rechavi M."/>
            <person name="Braasch I."/>
            <person name="Lecointre G."/>
            <person name="Bobe J."/>
            <person name="Postlethwait J.H."/>
            <person name="Berthelot C."/>
            <person name="Roest Crollius H."/>
            <person name="Guiguen Y."/>
        </authorList>
    </citation>
    <scope>NUCLEOTIDE SEQUENCE</scope>
    <source>
        <strain evidence="2">WJC10195</strain>
    </source>
</reference>
<accession>A0A9Q1ITX2</accession>
<evidence type="ECO:0000313" key="3">
    <source>
        <dbReference type="Proteomes" id="UP001152622"/>
    </source>
</evidence>
<evidence type="ECO:0000256" key="1">
    <source>
        <dbReference type="SAM" id="MobiDB-lite"/>
    </source>
</evidence>
<dbReference type="Proteomes" id="UP001152622">
    <property type="component" value="Chromosome 8"/>
</dbReference>
<feature type="region of interest" description="Disordered" evidence="1">
    <location>
        <begin position="41"/>
        <end position="86"/>
    </location>
</feature>
<protein>
    <submittedName>
        <fullName evidence="2">Uncharacterized protein</fullName>
    </submittedName>
</protein>
<organism evidence="2 3">
    <name type="scientific">Synaphobranchus kaupii</name>
    <name type="common">Kaup's arrowtooth eel</name>
    <dbReference type="NCBI Taxonomy" id="118154"/>
    <lineage>
        <taxon>Eukaryota</taxon>
        <taxon>Metazoa</taxon>
        <taxon>Chordata</taxon>
        <taxon>Craniata</taxon>
        <taxon>Vertebrata</taxon>
        <taxon>Euteleostomi</taxon>
        <taxon>Actinopterygii</taxon>
        <taxon>Neopterygii</taxon>
        <taxon>Teleostei</taxon>
        <taxon>Anguilliformes</taxon>
        <taxon>Synaphobranchidae</taxon>
        <taxon>Synaphobranchus</taxon>
    </lineage>
</organism>
<dbReference type="EMBL" id="JAINUF010000008">
    <property type="protein sequence ID" value="KAJ8352662.1"/>
    <property type="molecule type" value="Genomic_DNA"/>
</dbReference>
<name>A0A9Q1ITX2_SYNKA</name>
<proteinExistence type="predicted"/>
<evidence type="ECO:0000313" key="2">
    <source>
        <dbReference type="EMBL" id="KAJ8352662.1"/>
    </source>
</evidence>
<sequence length="86" mass="9550">MPLLLATSTENKKEGGSSVSTDFRCVQFLQEGSLFRVNMETRTQNGSGSPGLLRVLRDNGRQRGGDSDPRESLSSRPRCSRWSRFG</sequence>
<dbReference type="AlphaFoldDB" id="A0A9Q1ITX2"/>
<gene>
    <name evidence="2" type="ORF">SKAU_G00241380</name>
</gene>